<dbReference type="EMBL" id="CP037939">
    <property type="protein sequence ID" value="QBR46730.1"/>
    <property type="molecule type" value="Genomic_DNA"/>
</dbReference>
<dbReference type="SUPFAM" id="SSF52540">
    <property type="entry name" value="P-loop containing nucleoside triphosphate hydrolases"/>
    <property type="match status" value="1"/>
</dbReference>
<dbReference type="Proteomes" id="UP000295756">
    <property type="component" value="Chromosome"/>
</dbReference>
<dbReference type="InterPro" id="IPR027417">
    <property type="entry name" value="P-loop_NTPase"/>
</dbReference>
<feature type="domain" description="ABC transporter" evidence="9">
    <location>
        <begin position="2"/>
        <end position="240"/>
    </location>
</feature>
<evidence type="ECO:0000256" key="5">
    <source>
        <dbReference type="ARBA" id="ARBA00022741"/>
    </source>
</evidence>
<evidence type="ECO:0000256" key="6">
    <source>
        <dbReference type="ARBA" id="ARBA00022840"/>
    </source>
</evidence>
<dbReference type="PANTHER" id="PTHR43166:SF9">
    <property type="entry name" value="GLUTAMATE_ASPARTATE IMPORT ATP-BINDING PROTEIN GLTL"/>
    <property type="match status" value="1"/>
</dbReference>
<dbReference type="InterPro" id="IPR003593">
    <property type="entry name" value="AAA+_ATPase"/>
</dbReference>
<dbReference type="InterPro" id="IPR017871">
    <property type="entry name" value="ABC_transporter-like_CS"/>
</dbReference>
<evidence type="ECO:0000256" key="1">
    <source>
        <dbReference type="ARBA" id="ARBA00004202"/>
    </source>
</evidence>
<proteinExistence type="inferred from homology"/>
<keyword evidence="8" id="KW-0472">Membrane</keyword>
<evidence type="ECO:0000259" key="9">
    <source>
        <dbReference type="PROSITE" id="PS50893"/>
    </source>
</evidence>
<evidence type="ECO:0000256" key="4">
    <source>
        <dbReference type="ARBA" id="ARBA00022475"/>
    </source>
</evidence>
<keyword evidence="4" id="KW-1003">Cell membrane</keyword>
<keyword evidence="5" id="KW-0547">Nucleotide-binding</keyword>
<keyword evidence="3" id="KW-0813">Transport</keyword>
<comment type="similarity">
    <text evidence="2">Belongs to the ABC transporter superfamily.</text>
</comment>
<dbReference type="SMART" id="SM00382">
    <property type="entry name" value="AAA"/>
    <property type="match status" value="1"/>
</dbReference>
<dbReference type="Gene3D" id="3.40.50.300">
    <property type="entry name" value="P-loop containing nucleotide triphosphate hydrolases"/>
    <property type="match status" value="1"/>
</dbReference>
<evidence type="ECO:0000256" key="7">
    <source>
        <dbReference type="ARBA" id="ARBA00022970"/>
    </source>
</evidence>
<keyword evidence="6 10" id="KW-0067">ATP-binding</keyword>
<evidence type="ECO:0000256" key="2">
    <source>
        <dbReference type="ARBA" id="ARBA00005417"/>
    </source>
</evidence>
<evidence type="ECO:0000313" key="11">
    <source>
        <dbReference type="Proteomes" id="UP000295756"/>
    </source>
</evidence>
<dbReference type="InterPro" id="IPR030679">
    <property type="entry name" value="ABC_ATPase_HisP-typ"/>
</dbReference>
<name>A0ABX5SKL3_9LACO</name>
<comment type="subcellular location">
    <subcellularLocation>
        <location evidence="1">Cell membrane</location>
        <topology evidence="1">Peripheral membrane protein</topology>
    </subcellularLocation>
</comment>
<dbReference type="PIRSF" id="PIRSF039085">
    <property type="entry name" value="ABC_ATPase_HisP"/>
    <property type="match status" value="1"/>
</dbReference>
<protein>
    <submittedName>
        <fullName evidence="10">Amino acid ABC transporter ATP-binding protein</fullName>
    </submittedName>
</protein>
<keyword evidence="7" id="KW-0029">Amino-acid transport</keyword>
<dbReference type="InterPro" id="IPR003439">
    <property type="entry name" value="ABC_transporter-like_ATP-bd"/>
</dbReference>
<dbReference type="GO" id="GO:0005524">
    <property type="term" value="F:ATP binding"/>
    <property type="evidence" value="ECO:0007669"/>
    <property type="project" value="UniProtKB-KW"/>
</dbReference>
<gene>
    <name evidence="10" type="ORF">EW139_00770</name>
</gene>
<dbReference type="PROSITE" id="PS50893">
    <property type="entry name" value="ABC_TRANSPORTER_2"/>
    <property type="match status" value="1"/>
</dbReference>
<reference evidence="10 11" key="1">
    <citation type="submission" date="2019-03" db="EMBL/GenBank/DDBJ databases">
        <title>Complete Genome Sequence of Leuconostoc kimchii strain NKJ218 Isolated from Homemade Kimchi.</title>
        <authorList>
            <person name="Jung J.Y."/>
            <person name="Jin H.M."/>
            <person name="Jung J.-W."/>
            <person name="Lee S.-Y."/>
            <person name="Ryu B.-G."/>
            <person name="Han S.-S."/>
            <person name="Kang H.K."/>
            <person name="Choi H.W."/>
            <person name="Chung E.J."/>
            <person name="Choi K.-M."/>
        </authorList>
    </citation>
    <scope>NUCLEOTIDE SEQUENCE [LARGE SCALE GENOMIC DNA]</scope>
    <source>
        <strain evidence="10 11">NKJ218</strain>
    </source>
</reference>
<evidence type="ECO:0000256" key="3">
    <source>
        <dbReference type="ARBA" id="ARBA00022448"/>
    </source>
</evidence>
<dbReference type="PANTHER" id="PTHR43166">
    <property type="entry name" value="AMINO ACID IMPORT ATP-BINDING PROTEIN"/>
    <property type="match status" value="1"/>
</dbReference>
<evidence type="ECO:0000256" key="8">
    <source>
        <dbReference type="ARBA" id="ARBA00023136"/>
    </source>
</evidence>
<dbReference type="InterPro" id="IPR050086">
    <property type="entry name" value="MetN_ABC_transporter-like"/>
</dbReference>
<organism evidence="10 11">
    <name type="scientific">Leuconostoc kimchii</name>
    <dbReference type="NCBI Taxonomy" id="136609"/>
    <lineage>
        <taxon>Bacteria</taxon>
        <taxon>Bacillati</taxon>
        <taxon>Bacillota</taxon>
        <taxon>Bacilli</taxon>
        <taxon>Lactobacillales</taxon>
        <taxon>Lactobacillaceae</taxon>
        <taxon>Leuconostoc</taxon>
    </lineage>
</organism>
<keyword evidence="11" id="KW-1185">Reference proteome</keyword>
<dbReference type="PROSITE" id="PS00211">
    <property type="entry name" value="ABC_TRANSPORTER_1"/>
    <property type="match status" value="1"/>
</dbReference>
<dbReference type="Pfam" id="PF00005">
    <property type="entry name" value="ABC_tran"/>
    <property type="match status" value="1"/>
</dbReference>
<accession>A0ABX5SKL3</accession>
<dbReference type="RefSeq" id="WP_013102814.1">
    <property type="nucleotide sequence ID" value="NZ_CP037939.1"/>
</dbReference>
<sequence length="251" mass="27644">MINVDHLNKSYGKHTILSDVSLTIDDNQTTVILGSSGAGKSTLLRTFDLLDVPDSGTLRISSDTIQFEEGYTHEQLQKIRSQTSMVFQSWNLFPHLTVLGNVIKGPISVLQKSRIEATQDARKLLGQVGLGDYENYYPIQLSGGQQQRVAIARALAMKPQFILLDEPTSALDPESEANVLRVLSQLSRQGQALVIVSHNMAFARAIADKIIFLEAGKVAFSGSPDAFFNSNNERIERFLNKQSVVPTLDAL</sequence>
<evidence type="ECO:0000313" key="10">
    <source>
        <dbReference type="EMBL" id="QBR46730.1"/>
    </source>
</evidence>